<feature type="domain" description="Nephrocystin 3-like N-terminal" evidence="2">
    <location>
        <begin position="123"/>
        <end position="285"/>
    </location>
</feature>
<accession>A0A1V8SBT2</accession>
<dbReference type="Pfam" id="PF24883">
    <property type="entry name" value="NPHP3_N"/>
    <property type="match status" value="1"/>
</dbReference>
<dbReference type="EMBL" id="NAJO01000065">
    <property type="protein sequence ID" value="OQN96533.1"/>
    <property type="molecule type" value="Genomic_DNA"/>
</dbReference>
<keyword evidence="4" id="KW-1185">Reference proteome</keyword>
<gene>
    <name evidence="3" type="ORF">B0A48_17107</name>
</gene>
<dbReference type="Proteomes" id="UP000192596">
    <property type="component" value="Unassembled WGS sequence"/>
</dbReference>
<name>A0A1V8SBT2_9PEZI</name>
<comment type="caution">
    <text evidence="3">The sequence shown here is derived from an EMBL/GenBank/DDBJ whole genome shotgun (WGS) entry which is preliminary data.</text>
</comment>
<evidence type="ECO:0000256" key="1">
    <source>
        <dbReference type="ARBA" id="ARBA00022737"/>
    </source>
</evidence>
<sequence length="864" mass="96939">MFALVAWTLLIAILLVPALYFLSFGRWPTAVVYLEQGVAPVWRAALGRAPRVPDGISLNVTIGDLDTRDGSNVQIGIFGLMGSDSDNRRAIQKWIAPWLSESEGSLSQGKIWEQRREASRGKSGTWFTGSGLQDWLDNGSDCLWLYGESHGLRKKHAQAVTGKILLAFTFFAWDLTYTHSKTFVARTLLALLSSIDPLLKEIKDAYEKVNSFETVDALILIQQILARPAAKSSAGRVTDLVLIVDAIDEIPSTGVRLQALAMLKTLCTLARSSANYRLRVILTSRYDKDVRAICTHESGWTRQNIPESRIKEDINLVLEARMRENPSLQGLVSQERFSLADKIVHKSGFSFRLASMYMDALLDSDLSVLKEAQVTLILDDLPGDLFVYYDRILARIQTREVRDDIMSALRLLLFAAEPLTVEQLVASCATIRFQGRDRPLYNPGLALEATDLVRLLNGLVEPAYSDDIKAKLALDTNMSVRMKHFSVVEWLRSSSTDLTRLEFFHGPAPQRHITLQCFAYLVYCHENAAIMLSNSDPRRDGSEQLPFARYAAANWFLHAAAYLQADDTSGSSLNQARNSAGSEDSEDADHGLTRPTAFALRISTAILAPALCNYKESRGIQIRLEKLAESLLDAGRVKTLFGSILKYGARTHPDNTSVEDGPDRVPLFSWVDYWKEDERLELPGEERRSCAQLVDLTKSAAFIFNKLNIMLARTYGPMSLFSMNNRGWEFAGVDHPLRVSDDECDAWPPSGGHEVYDYPLAPGAFLPPESPLHQPSLYHMIGECYLDRMMDGQIMDRLKAGKCTVKPIRITWERDQKFDEPPRSNIATETQCSHLDQTMDDQKGYIRAEVRPVKIAINRDEYVV</sequence>
<proteinExistence type="predicted"/>
<dbReference type="InterPro" id="IPR056884">
    <property type="entry name" value="NPHP3-like_N"/>
</dbReference>
<organism evidence="3 4">
    <name type="scientific">Cryoendolithus antarcticus</name>
    <dbReference type="NCBI Taxonomy" id="1507870"/>
    <lineage>
        <taxon>Eukaryota</taxon>
        <taxon>Fungi</taxon>
        <taxon>Dikarya</taxon>
        <taxon>Ascomycota</taxon>
        <taxon>Pezizomycotina</taxon>
        <taxon>Dothideomycetes</taxon>
        <taxon>Dothideomycetidae</taxon>
        <taxon>Cladosporiales</taxon>
        <taxon>Cladosporiaceae</taxon>
        <taxon>Cryoendolithus</taxon>
    </lineage>
</organism>
<keyword evidence="1" id="KW-0677">Repeat</keyword>
<evidence type="ECO:0000313" key="4">
    <source>
        <dbReference type="Proteomes" id="UP000192596"/>
    </source>
</evidence>
<dbReference type="PANTHER" id="PTHR10039">
    <property type="entry name" value="AMELOGENIN"/>
    <property type="match status" value="1"/>
</dbReference>
<dbReference type="STRING" id="1507870.A0A1V8SBT2"/>
<reference evidence="4" key="1">
    <citation type="submission" date="2017-03" db="EMBL/GenBank/DDBJ databases">
        <title>Genomes of endolithic fungi from Antarctica.</title>
        <authorList>
            <person name="Coleine C."/>
            <person name="Masonjones S."/>
            <person name="Stajich J.E."/>
        </authorList>
    </citation>
    <scope>NUCLEOTIDE SEQUENCE [LARGE SCALE GENOMIC DNA]</scope>
    <source>
        <strain evidence="4">CCFEE 5527</strain>
    </source>
</reference>
<evidence type="ECO:0000259" key="2">
    <source>
        <dbReference type="Pfam" id="PF24883"/>
    </source>
</evidence>
<dbReference type="AlphaFoldDB" id="A0A1V8SBT2"/>
<protein>
    <recommendedName>
        <fullName evidence="2">Nephrocystin 3-like N-terminal domain-containing protein</fullName>
    </recommendedName>
</protein>
<dbReference type="InParanoid" id="A0A1V8SBT2"/>
<evidence type="ECO:0000313" key="3">
    <source>
        <dbReference type="EMBL" id="OQN96533.1"/>
    </source>
</evidence>